<dbReference type="EMBL" id="LKEU01000042">
    <property type="protein sequence ID" value="OFV69288.1"/>
    <property type="molecule type" value="Genomic_DNA"/>
</dbReference>
<feature type="transmembrane region" description="Helical" evidence="1">
    <location>
        <begin position="98"/>
        <end position="119"/>
    </location>
</feature>
<dbReference type="OrthoDB" id="1779932at2"/>
<keyword evidence="1" id="KW-0812">Transmembrane</keyword>
<dbReference type="STRING" id="52694.ACWI_31450"/>
<name>A0A1F2PDE8_9FIRM</name>
<dbReference type="AlphaFoldDB" id="A0A1F2PDE8"/>
<reference evidence="2 3" key="1">
    <citation type="submission" date="2015-09" db="EMBL/GenBank/DDBJ databases">
        <title>Genome sequence of Acetobacterium wieringae DSM 1911.</title>
        <authorList>
            <person name="Poehlein A."/>
            <person name="Bengelsdorf F.R."/>
            <person name="Schiel-Bengelsdorf B."/>
            <person name="Duerre P."/>
            <person name="Daniel R."/>
        </authorList>
    </citation>
    <scope>NUCLEOTIDE SEQUENCE [LARGE SCALE GENOMIC DNA]</scope>
    <source>
        <strain evidence="2 3">DSM 1911</strain>
    </source>
</reference>
<evidence type="ECO:0000256" key="1">
    <source>
        <dbReference type="SAM" id="Phobius"/>
    </source>
</evidence>
<gene>
    <name evidence="2" type="ORF">ACWI_31450</name>
</gene>
<comment type="caution">
    <text evidence="2">The sequence shown here is derived from an EMBL/GenBank/DDBJ whole genome shotgun (WGS) entry which is preliminary data.</text>
</comment>
<sequence length="178" mass="21064">MKKQYYLDLGLLIIILGLSVYLLFQVDNPIDTIILIGFAVIFTYINRRFRIIFKYPYEGKLSIGNYSGYFQILLGKLLYIIGLLSLTNADFDKPHHLIIYGFIPVIWYLSIFHNTAYICNNYLIYNFSRVIDIKDIDRYETKKKTLDIYSLVVHMKNKEVLKLGLNDFNYHKLKLLIE</sequence>
<keyword evidence="1" id="KW-0472">Membrane</keyword>
<accession>A0A1F2PDE8</accession>
<feature type="transmembrane region" description="Helical" evidence="1">
    <location>
        <begin position="5"/>
        <end position="24"/>
    </location>
</feature>
<dbReference type="RefSeq" id="WP_070372407.1">
    <property type="nucleotide sequence ID" value="NZ_LKEU01000042.1"/>
</dbReference>
<protein>
    <submittedName>
        <fullName evidence="2">Uncharacterized protein</fullName>
    </submittedName>
</protein>
<proteinExistence type="predicted"/>
<evidence type="ECO:0000313" key="3">
    <source>
        <dbReference type="Proteomes" id="UP000176244"/>
    </source>
</evidence>
<dbReference type="Proteomes" id="UP000176244">
    <property type="component" value="Unassembled WGS sequence"/>
</dbReference>
<feature type="transmembrane region" description="Helical" evidence="1">
    <location>
        <begin position="66"/>
        <end position="86"/>
    </location>
</feature>
<evidence type="ECO:0000313" key="2">
    <source>
        <dbReference type="EMBL" id="OFV69288.1"/>
    </source>
</evidence>
<organism evidence="2 3">
    <name type="scientific">Acetobacterium wieringae</name>
    <dbReference type="NCBI Taxonomy" id="52694"/>
    <lineage>
        <taxon>Bacteria</taxon>
        <taxon>Bacillati</taxon>
        <taxon>Bacillota</taxon>
        <taxon>Clostridia</taxon>
        <taxon>Eubacteriales</taxon>
        <taxon>Eubacteriaceae</taxon>
        <taxon>Acetobacterium</taxon>
    </lineage>
</organism>
<feature type="transmembrane region" description="Helical" evidence="1">
    <location>
        <begin position="30"/>
        <end position="46"/>
    </location>
</feature>
<keyword evidence="1" id="KW-1133">Transmembrane helix</keyword>